<organism evidence="1 2">
    <name type="scientific">Pseudomonas frederiksbergensis</name>
    <dbReference type="NCBI Taxonomy" id="104087"/>
    <lineage>
        <taxon>Bacteria</taxon>
        <taxon>Pseudomonadati</taxon>
        <taxon>Pseudomonadota</taxon>
        <taxon>Gammaproteobacteria</taxon>
        <taxon>Pseudomonadales</taxon>
        <taxon>Pseudomonadaceae</taxon>
        <taxon>Pseudomonas</taxon>
    </lineage>
</organism>
<dbReference type="RefSeq" id="WP_039588643.1">
    <property type="nucleotide sequence ID" value="NZ_JQGJ02000002.1"/>
</dbReference>
<sequence length="206" mass="22333">MKTLPENILDVIQQLPEGEILTPGRLLHQGTRHAVQRGLSRLVEGGKLFRVARGLYVAAVETRFGLRAPAPEKVARSLANVQRELIVATGASVANKWGLTTQVPIRYVFLTTGRSRKLQVGKTTVSIRHAPRWLMALGATGAGDAIRVLDWLGEASVGDAVSKLHKLLPENEWGALVSAHRSLPIWMANAICAQSNCTCTHPVKLG</sequence>
<dbReference type="Pfam" id="PF19570">
    <property type="entry name" value="DUF6088"/>
    <property type="match status" value="1"/>
</dbReference>
<evidence type="ECO:0000313" key="2">
    <source>
        <dbReference type="Proteomes" id="UP000030949"/>
    </source>
</evidence>
<reference evidence="2" key="1">
    <citation type="submission" date="2015-03" db="EMBL/GenBank/DDBJ databases">
        <title>Pseudomonas frederiksbergensis hydrocarbon degrader.</title>
        <authorList>
            <person name="Brown L.M."/>
            <person name="Ruiz O.N."/>
            <person name="Mueller S."/>
            <person name="Gunasekera T.S."/>
        </authorList>
    </citation>
    <scope>NUCLEOTIDE SEQUENCE [LARGE SCALE GENOMIC DNA]</scope>
    <source>
        <strain evidence="2">SI8</strain>
    </source>
</reference>
<comment type="caution">
    <text evidence="1">The sequence shown here is derived from an EMBL/GenBank/DDBJ whole genome shotgun (WGS) entry which is preliminary data.</text>
</comment>
<dbReference type="AlphaFoldDB" id="A0A0B1ZBM3"/>
<proteinExistence type="predicted"/>
<evidence type="ECO:0008006" key="3">
    <source>
        <dbReference type="Google" id="ProtNLM"/>
    </source>
</evidence>
<dbReference type="EMBL" id="JQGJ01000001">
    <property type="protein sequence ID" value="KHK66606.1"/>
    <property type="molecule type" value="Genomic_DNA"/>
</dbReference>
<name>A0A0B1ZBM3_9PSED</name>
<dbReference type="Proteomes" id="UP000030949">
    <property type="component" value="Unassembled WGS sequence"/>
</dbReference>
<protein>
    <recommendedName>
        <fullName evidence="3">Transcriptional regulator, AbiEi antitoxin, Type IV TA system</fullName>
    </recommendedName>
</protein>
<dbReference type="InterPro" id="IPR045738">
    <property type="entry name" value="DUF6088"/>
</dbReference>
<gene>
    <name evidence="1" type="ORF">JZ00_01850</name>
</gene>
<evidence type="ECO:0000313" key="1">
    <source>
        <dbReference type="EMBL" id="KHK66606.1"/>
    </source>
</evidence>
<accession>A0A0B1ZBM3</accession>